<evidence type="ECO:0000313" key="2">
    <source>
        <dbReference type="EMBL" id="KIK08317.1"/>
    </source>
</evidence>
<dbReference type="HOGENOM" id="CLU_133384_0_0_1"/>
<accession>A0A0C9YD91</accession>
<feature type="non-terminal residue" evidence="2">
    <location>
        <position position="1"/>
    </location>
</feature>
<reference evidence="3" key="2">
    <citation type="submission" date="2015-01" db="EMBL/GenBank/DDBJ databases">
        <title>Evolutionary Origins and Diversification of the Mycorrhizal Mutualists.</title>
        <authorList>
            <consortium name="DOE Joint Genome Institute"/>
            <consortium name="Mycorrhizal Genomics Consortium"/>
            <person name="Kohler A."/>
            <person name="Kuo A."/>
            <person name="Nagy L.G."/>
            <person name="Floudas D."/>
            <person name="Copeland A."/>
            <person name="Barry K.W."/>
            <person name="Cichocki N."/>
            <person name="Veneault-Fourrey C."/>
            <person name="LaButti K."/>
            <person name="Lindquist E.A."/>
            <person name="Lipzen A."/>
            <person name="Lundell T."/>
            <person name="Morin E."/>
            <person name="Murat C."/>
            <person name="Riley R."/>
            <person name="Ohm R."/>
            <person name="Sun H."/>
            <person name="Tunlid A."/>
            <person name="Henrissat B."/>
            <person name="Grigoriev I.V."/>
            <person name="Hibbett D.S."/>
            <person name="Martin F."/>
        </authorList>
    </citation>
    <scope>NUCLEOTIDE SEQUENCE [LARGE SCALE GENOMIC DNA]</scope>
    <source>
        <strain evidence="3">LaAM-08-1</strain>
    </source>
</reference>
<feature type="region of interest" description="Disordered" evidence="1">
    <location>
        <begin position="17"/>
        <end position="47"/>
    </location>
</feature>
<dbReference type="OrthoDB" id="3116436at2759"/>
<evidence type="ECO:0000256" key="1">
    <source>
        <dbReference type="SAM" id="MobiDB-lite"/>
    </source>
</evidence>
<proteinExistence type="predicted"/>
<dbReference type="EMBL" id="KN838543">
    <property type="protein sequence ID" value="KIK08317.1"/>
    <property type="molecule type" value="Genomic_DNA"/>
</dbReference>
<gene>
    <name evidence="2" type="ORF">K443DRAFT_30369</name>
</gene>
<name>A0A0C9YD91_9AGAR</name>
<evidence type="ECO:0000313" key="3">
    <source>
        <dbReference type="Proteomes" id="UP000054477"/>
    </source>
</evidence>
<dbReference type="Proteomes" id="UP000054477">
    <property type="component" value="Unassembled WGS sequence"/>
</dbReference>
<protein>
    <submittedName>
        <fullName evidence="2">Uncharacterized protein</fullName>
    </submittedName>
</protein>
<organism evidence="2 3">
    <name type="scientific">Laccaria amethystina LaAM-08-1</name>
    <dbReference type="NCBI Taxonomy" id="1095629"/>
    <lineage>
        <taxon>Eukaryota</taxon>
        <taxon>Fungi</taxon>
        <taxon>Dikarya</taxon>
        <taxon>Basidiomycota</taxon>
        <taxon>Agaricomycotina</taxon>
        <taxon>Agaricomycetes</taxon>
        <taxon>Agaricomycetidae</taxon>
        <taxon>Agaricales</taxon>
        <taxon>Agaricineae</taxon>
        <taxon>Hydnangiaceae</taxon>
        <taxon>Laccaria</taxon>
    </lineage>
</organism>
<reference evidence="2 3" key="1">
    <citation type="submission" date="2014-04" db="EMBL/GenBank/DDBJ databases">
        <authorList>
            <consortium name="DOE Joint Genome Institute"/>
            <person name="Kuo A."/>
            <person name="Kohler A."/>
            <person name="Nagy L.G."/>
            <person name="Floudas D."/>
            <person name="Copeland A."/>
            <person name="Barry K.W."/>
            <person name="Cichocki N."/>
            <person name="Veneault-Fourrey C."/>
            <person name="LaButti K."/>
            <person name="Lindquist E.A."/>
            <person name="Lipzen A."/>
            <person name="Lundell T."/>
            <person name="Morin E."/>
            <person name="Murat C."/>
            <person name="Sun H."/>
            <person name="Tunlid A."/>
            <person name="Henrissat B."/>
            <person name="Grigoriev I.V."/>
            <person name="Hibbett D.S."/>
            <person name="Martin F."/>
            <person name="Nordberg H.P."/>
            <person name="Cantor M.N."/>
            <person name="Hua S.X."/>
        </authorList>
    </citation>
    <scope>NUCLEOTIDE SEQUENCE [LARGE SCALE GENOMIC DNA]</scope>
    <source>
        <strain evidence="2 3">LaAM-08-1</strain>
    </source>
</reference>
<sequence length="118" mass="13288">ESHRCLFSLLTLVQHHHSKSLQNSEGTQYQSKQPRWHSSWPSPPPNHLVSTTSTILDVKARFHSTERLNDRIPRLSTLRACRRSAPLSVLSDSQPFPPLLVPPKKAAVTPLFTITPPP</sequence>
<dbReference type="AlphaFoldDB" id="A0A0C9YD91"/>
<feature type="non-terminal residue" evidence="2">
    <location>
        <position position="118"/>
    </location>
</feature>
<feature type="compositionally biased region" description="Polar residues" evidence="1">
    <location>
        <begin position="20"/>
        <end position="33"/>
    </location>
</feature>
<keyword evidence="3" id="KW-1185">Reference proteome</keyword>